<dbReference type="AlphaFoldDB" id="A0AAF3FF75"/>
<reference evidence="3" key="1">
    <citation type="submission" date="2024-02" db="UniProtKB">
        <authorList>
            <consortium name="WormBaseParasite"/>
        </authorList>
    </citation>
    <scope>IDENTIFICATION</scope>
</reference>
<proteinExistence type="predicted"/>
<evidence type="ECO:0000313" key="2">
    <source>
        <dbReference type="Proteomes" id="UP000887575"/>
    </source>
</evidence>
<name>A0AAF3FF75_9BILA</name>
<dbReference type="WBParaSite" id="MBELARI_LOCUS5280">
    <property type="protein sequence ID" value="MBELARI_LOCUS5280"/>
    <property type="gene ID" value="MBELARI_LOCUS5280"/>
</dbReference>
<keyword evidence="2" id="KW-1185">Reference proteome</keyword>
<feature type="region of interest" description="Disordered" evidence="1">
    <location>
        <begin position="296"/>
        <end position="321"/>
    </location>
</feature>
<evidence type="ECO:0000313" key="3">
    <source>
        <dbReference type="WBParaSite" id="MBELARI_LOCUS5280"/>
    </source>
</evidence>
<accession>A0AAF3FF75</accession>
<evidence type="ECO:0000256" key="1">
    <source>
        <dbReference type="SAM" id="MobiDB-lite"/>
    </source>
</evidence>
<organism evidence="2 3">
    <name type="scientific">Mesorhabditis belari</name>
    <dbReference type="NCBI Taxonomy" id="2138241"/>
    <lineage>
        <taxon>Eukaryota</taxon>
        <taxon>Metazoa</taxon>
        <taxon>Ecdysozoa</taxon>
        <taxon>Nematoda</taxon>
        <taxon>Chromadorea</taxon>
        <taxon>Rhabditida</taxon>
        <taxon>Rhabditina</taxon>
        <taxon>Rhabditomorpha</taxon>
        <taxon>Rhabditoidea</taxon>
        <taxon>Rhabditidae</taxon>
        <taxon>Mesorhabditinae</taxon>
        <taxon>Mesorhabditis</taxon>
    </lineage>
</organism>
<dbReference type="Proteomes" id="UP000887575">
    <property type="component" value="Unassembled WGS sequence"/>
</dbReference>
<protein>
    <submittedName>
        <fullName evidence="3">Uncharacterized protein</fullName>
    </submittedName>
</protein>
<sequence length="428" mass="48649">MPFQILDEDSCDSEGSRTRKSLSTVTASSEFTGSIVSFASLDSSYDLTQPYPIRYHFDGQNSRTVVDVGRNVYCELFRLEHILQQDKWAAKSKKFDIIIEDRQTNLGEIRHSLHTLGELLHVQVPVVESLTLRIYDYRQVHVFGILASHLPFLNQLCIGSPNDETDVNFVNEVSSIFQLLDTWLPISKHTLQTLQVYPGIRLEQKLMQVVEGCCSLKCLLLSRVELEPRPWSLPVVRSFEWDGLGMAFIDSDICLMRRLFRHFPNVIEVVFKRTPWEVVEALLTMAFEIKRETPARRVASKRKSDSPAPMHTPPSSRFGSIGKGLMRLGTEAYKLLSPGSKKVETPSPSNCSTPENHYTFTLIDGLLRSWSKGLKIPIKHSSPALRGKLSCLMIESKRHQTIIWLRVSEATCDVCKKNIALQQESKVE</sequence>